<dbReference type="Pfam" id="PF01206">
    <property type="entry name" value="TusA"/>
    <property type="match status" value="1"/>
</dbReference>
<evidence type="ECO:0000259" key="2">
    <source>
        <dbReference type="PROSITE" id="PS01148"/>
    </source>
</evidence>
<proteinExistence type="inferred from homology"/>
<dbReference type="SUPFAM" id="SSF75169">
    <property type="entry name" value="DsrEFH-like"/>
    <property type="match status" value="1"/>
</dbReference>
<evidence type="ECO:0000313" key="4">
    <source>
        <dbReference type="Proteomes" id="UP000323166"/>
    </source>
</evidence>
<dbReference type="InterPro" id="IPR019870">
    <property type="entry name" value="Se_metab_YedF"/>
</dbReference>
<reference evidence="3 4" key="1">
    <citation type="submission" date="2019-07" db="EMBL/GenBank/DDBJ databases">
        <title>Genomic Encyclopedia of Type Strains, Phase I: the one thousand microbial genomes (KMG-I) project.</title>
        <authorList>
            <person name="Kyrpides N."/>
        </authorList>
    </citation>
    <scope>NUCLEOTIDE SEQUENCE [LARGE SCALE GENOMIC DNA]</scope>
    <source>
        <strain evidence="3 4">DSM 6562</strain>
    </source>
</reference>
<dbReference type="InterPro" id="IPR036868">
    <property type="entry name" value="TusA-like_sf"/>
</dbReference>
<dbReference type="InterPro" id="IPR001455">
    <property type="entry name" value="TusA-like"/>
</dbReference>
<evidence type="ECO:0000313" key="3">
    <source>
        <dbReference type="EMBL" id="TYO97259.1"/>
    </source>
</evidence>
<evidence type="ECO:0000256" key="1">
    <source>
        <dbReference type="ARBA" id="ARBA00008984"/>
    </source>
</evidence>
<dbReference type="Proteomes" id="UP000323166">
    <property type="component" value="Unassembled WGS sequence"/>
</dbReference>
<dbReference type="CDD" id="cd03421">
    <property type="entry name" value="SirA_like_N"/>
    <property type="match status" value="1"/>
</dbReference>
<dbReference type="Gene3D" id="3.30.110.40">
    <property type="entry name" value="TusA-like domain"/>
    <property type="match status" value="1"/>
</dbReference>
<dbReference type="EMBL" id="VNHM01000002">
    <property type="protein sequence ID" value="TYO97259.1"/>
    <property type="molecule type" value="Genomic_DNA"/>
</dbReference>
<feature type="domain" description="UPF0033" evidence="2">
    <location>
        <begin position="6"/>
        <end position="30"/>
    </location>
</feature>
<dbReference type="PANTHER" id="PTHR33279:SF6">
    <property type="entry name" value="SULFUR CARRIER PROTEIN YEDF-RELATED"/>
    <property type="match status" value="1"/>
</dbReference>
<dbReference type="SUPFAM" id="SSF64307">
    <property type="entry name" value="SirA-like"/>
    <property type="match status" value="1"/>
</dbReference>
<dbReference type="PANTHER" id="PTHR33279">
    <property type="entry name" value="SULFUR CARRIER PROTEIN YEDF-RELATED"/>
    <property type="match status" value="1"/>
</dbReference>
<gene>
    <name evidence="3" type="ORF">LX24_00443</name>
</gene>
<comment type="caution">
    <text evidence="3">The sequence shown here is derived from an EMBL/GenBank/DDBJ whole genome shotgun (WGS) entry which is preliminary data.</text>
</comment>
<protein>
    <submittedName>
        <fullName evidence="3">Selenium metabolism protein YedF</fullName>
    </submittedName>
</protein>
<comment type="similarity">
    <text evidence="1">Belongs to the sulfur carrier protein TusA family.</text>
</comment>
<sequence length="209" mass="22410">MSPKLVDCRGLACPNPVINTKKALEETADGTIITIVDNDVARQNVMLFAQNAGCRVSEQQKDGAYYLTITRGDAPPATGQTATNHSGDNARTLDASPDRPVYFITTNALGQGSPDLGQVLIKSLFTTLAAMTPPPAALLFLNTGVFLTCEGSPVQEQLEKLHASGTAVLSCGTCLEYYRIKDKLLLGNISNMFEINNWLTGPYKTITIA</sequence>
<dbReference type="AlphaFoldDB" id="A0A5S4ZWR7"/>
<dbReference type="NCBIfam" id="TIGR03527">
    <property type="entry name" value="selenium_YedF"/>
    <property type="match status" value="1"/>
</dbReference>
<dbReference type="InterPro" id="IPR027396">
    <property type="entry name" value="DsrEFH-like"/>
</dbReference>
<name>A0A5S4ZWR7_9FIRM</name>
<dbReference type="RefSeq" id="WP_166510512.1">
    <property type="nucleotide sequence ID" value="NZ_VNHM01000002.1"/>
</dbReference>
<accession>A0A5S4ZWR7</accession>
<dbReference type="PROSITE" id="PS01148">
    <property type="entry name" value="UPF0033"/>
    <property type="match status" value="1"/>
</dbReference>
<organism evidence="3 4">
    <name type="scientific">Desulfallas thermosapovorans DSM 6562</name>
    <dbReference type="NCBI Taxonomy" id="1121431"/>
    <lineage>
        <taxon>Bacteria</taxon>
        <taxon>Bacillati</taxon>
        <taxon>Bacillota</taxon>
        <taxon>Clostridia</taxon>
        <taxon>Eubacteriales</taxon>
        <taxon>Desulfallaceae</taxon>
        <taxon>Desulfallas</taxon>
    </lineage>
</organism>
<keyword evidence="4" id="KW-1185">Reference proteome</keyword>